<accession>N9LMJ9</accession>
<dbReference type="PATRIC" id="fig|1217703.3.peg.271"/>
<organism evidence="1 2">
    <name type="scientific">Acinetobacter dispersus</name>
    <dbReference type="NCBI Taxonomy" id="70348"/>
    <lineage>
        <taxon>Bacteria</taxon>
        <taxon>Pseudomonadati</taxon>
        <taxon>Pseudomonadota</taxon>
        <taxon>Gammaproteobacteria</taxon>
        <taxon>Moraxellales</taxon>
        <taxon>Moraxellaceae</taxon>
        <taxon>Acinetobacter</taxon>
    </lineage>
</organism>
<dbReference type="AlphaFoldDB" id="N9LMJ9"/>
<sequence>MTISQRQISTAVTASAENNTHHVKITKKKQLFLLFYTTQNHRGDDLMYFSAKTRRHNIEKASWFDPERHLIFNVPIQDIAEIITTVASSIQKRGGIGKVEIKEVNIFSHAWYDGPTGSVPCSVEPEGYQMKLAGWSLIDFQWAAKSRFAMFGCNTATDEYNARVFAEDLSNSPNFKDVEVWGQTSPAKPSFYPDQRDVAF</sequence>
<protein>
    <submittedName>
        <fullName evidence="1">Uncharacterized protein</fullName>
    </submittedName>
</protein>
<evidence type="ECO:0000313" key="1">
    <source>
        <dbReference type="EMBL" id="ENW97448.1"/>
    </source>
</evidence>
<evidence type="ECO:0000313" key="2">
    <source>
        <dbReference type="Proteomes" id="UP000013261"/>
    </source>
</evidence>
<reference evidence="1 2" key="1">
    <citation type="submission" date="2013-02" db="EMBL/GenBank/DDBJ databases">
        <title>The Genome Sequence of Acinetobacter sp. ANC 4105.</title>
        <authorList>
            <consortium name="The Broad Institute Genome Sequencing Platform"/>
            <consortium name="The Broad Institute Genome Sequencing Center for Infectious Disease"/>
            <person name="Cerqueira G."/>
            <person name="Feldgarden M."/>
            <person name="Courvalin P."/>
            <person name="Perichon B."/>
            <person name="Grillot-Courvalin C."/>
            <person name="Clermont D."/>
            <person name="Rocha E."/>
            <person name="Yoon E.-J."/>
            <person name="Nemec A."/>
            <person name="Walker B."/>
            <person name="Young S.K."/>
            <person name="Zeng Q."/>
            <person name="Gargeya S."/>
            <person name="Fitzgerald M."/>
            <person name="Haas B."/>
            <person name="Abouelleil A."/>
            <person name="Alvarado L."/>
            <person name="Arachchi H.M."/>
            <person name="Berlin A.M."/>
            <person name="Chapman S.B."/>
            <person name="Dewar J."/>
            <person name="Goldberg J."/>
            <person name="Griggs A."/>
            <person name="Gujja S."/>
            <person name="Hansen M."/>
            <person name="Howarth C."/>
            <person name="Imamovic A."/>
            <person name="Larimer J."/>
            <person name="McCowan C."/>
            <person name="Murphy C."/>
            <person name="Neiman D."/>
            <person name="Pearson M."/>
            <person name="Priest M."/>
            <person name="Roberts A."/>
            <person name="Saif S."/>
            <person name="Shea T."/>
            <person name="Sisk P."/>
            <person name="Sykes S."/>
            <person name="Wortman J."/>
            <person name="Nusbaum C."/>
            <person name="Birren B."/>
        </authorList>
    </citation>
    <scope>NUCLEOTIDE SEQUENCE [LARGE SCALE GENOMIC DNA]</scope>
    <source>
        <strain evidence="1 2">ANC 4105</strain>
    </source>
</reference>
<keyword evidence="2" id="KW-1185">Reference proteome</keyword>
<dbReference type="EMBL" id="APRL01000001">
    <property type="protein sequence ID" value="ENW97448.1"/>
    <property type="molecule type" value="Genomic_DNA"/>
</dbReference>
<dbReference type="OrthoDB" id="6717961at2"/>
<proteinExistence type="predicted"/>
<dbReference type="RefSeq" id="WP_005183851.1">
    <property type="nucleotide sequence ID" value="NZ_KB850048.1"/>
</dbReference>
<name>N9LMJ9_9GAMM</name>
<comment type="caution">
    <text evidence="1">The sequence shown here is derived from an EMBL/GenBank/DDBJ whole genome shotgun (WGS) entry which is preliminary data.</text>
</comment>
<dbReference type="HOGENOM" id="CLU_078145_0_0_6"/>
<gene>
    <name evidence="1" type="ORF">F904_00288</name>
</gene>
<dbReference type="Proteomes" id="UP000013261">
    <property type="component" value="Unassembled WGS sequence"/>
</dbReference>